<feature type="domain" description="Carbamoyltransferase Kae1-like" evidence="1">
    <location>
        <begin position="5"/>
        <end position="119"/>
    </location>
</feature>
<dbReference type="PANTHER" id="PTHR42959">
    <property type="entry name" value="CARBAMOYLTRANSFERASE"/>
    <property type="match status" value="1"/>
</dbReference>
<evidence type="ECO:0000259" key="1">
    <source>
        <dbReference type="Pfam" id="PF22521"/>
    </source>
</evidence>
<dbReference type="GO" id="GO:0008270">
    <property type="term" value="F:zinc ion binding"/>
    <property type="evidence" value="ECO:0007669"/>
    <property type="project" value="TreeGrafter"/>
</dbReference>
<dbReference type="GO" id="GO:0051604">
    <property type="term" value="P:protein maturation"/>
    <property type="evidence" value="ECO:0007669"/>
    <property type="project" value="TreeGrafter"/>
</dbReference>
<dbReference type="AlphaFoldDB" id="A0A2P5TIH0"/>
<dbReference type="Pfam" id="PF22521">
    <property type="entry name" value="HypF_C_2"/>
    <property type="match status" value="1"/>
</dbReference>
<keyword evidence="3" id="KW-1185">Reference proteome</keyword>
<dbReference type="PANTHER" id="PTHR42959:SF1">
    <property type="entry name" value="CARBAMOYLTRANSFERASE HYPF"/>
    <property type="match status" value="1"/>
</dbReference>
<evidence type="ECO:0000313" key="2">
    <source>
        <dbReference type="EMBL" id="PPL14548.1"/>
    </source>
</evidence>
<protein>
    <recommendedName>
        <fullName evidence="1">Carbamoyltransferase Kae1-like domain-containing protein</fullName>
    </recommendedName>
</protein>
<dbReference type="GO" id="GO:0016743">
    <property type="term" value="F:carboxyl- or carbamoyltransferase activity"/>
    <property type="evidence" value="ECO:0007669"/>
    <property type="project" value="TreeGrafter"/>
</dbReference>
<dbReference type="Gene3D" id="3.30.420.40">
    <property type="match status" value="1"/>
</dbReference>
<gene>
    <name evidence="2" type="ORF">UN63_15485</name>
</gene>
<dbReference type="EMBL" id="MPZM01000058">
    <property type="protein sequence ID" value="PPL14548.1"/>
    <property type="molecule type" value="Genomic_DNA"/>
</dbReference>
<feature type="non-terminal residue" evidence="2">
    <location>
        <position position="1"/>
    </location>
</feature>
<dbReference type="InterPro" id="IPR055128">
    <property type="entry name" value="HypF_C_2"/>
</dbReference>
<name>A0A2P5TIH0_9GAMM</name>
<comment type="caution">
    <text evidence="2">The sequence shown here is derived from an EMBL/GenBank/DDBJ whole genome shotgun (WGS) entry which is preliminary data.</text>
</comment>
<dbReference type="SUPFAM" id="SSF53067">
    <property type="entry name" value="Actin-like ATPase domain"/>
    <property type="match status" value="1"/>
</dbReference>
<sequence length="131" mass="14177">GQSAQANACYEFGLSREYELWQLDPAPLWPVMIEALQAGQDKAVLAANFHLSLVRGLCHMVRRLRRLEGVTFTAVALSGGVMQNRLVLEPLIEELEAMGLTVLTQSQAPSNDGGIALGQAAIALTQCMAKR</sequence>
<organism evidence="2 3">
    <name type="scientific">Oceanisphaera arctica</name>
    <dbReference type="NCBI Taxonomy" id="641510"/>
    <lineage>
        <taxon>Bacteria</taxon>
        <taxon>Pseudomonadati</taxon>
        <taxon>Pseudomonadota</taxon>
        <taxon>Gammaproteobacteria</taxon>
        <taxon>Aeromonadales</taxon>
        <taxon>Aeromonadaceae</taxon>
        <taxon>Oceanisphaera</taxon>
    </lineage>
</organism>
<evidence type="ECO:0000313" key="3">
    <source>
        <dbReference type="Proteomes" id="UP000242231"/>
    </source>
</evidence>
<proteinExistence type="predicted"/>
<reference evidence="3" key="1">
    <citation type="submission" date="2016-11" db="EMBL/GenBank/DDBJ databases">
        <authorList>
            <person name="Sisinthy S."/>
            <person name="Ara S."/>
            <person name="Gundlapally S.R."/>
        </authorList>
    </citation>
    <scope>NUCLEOTIDE SEQUENCE [LARGE SCALE GENOMIC DNA]</scope>
    <source>
        <strain evidence="3">V1-41</strain>
    </source>
</reference>
<dbReference type="Proteomes" id="UP000242231">
    <property type="component" value="Unassembled WGS sequence"/>
</dbReference>
<dbReference type="InterPro" id="IPR051060">
    <property type="entry name" value="Carbamoyltrans_HypF-like"/>
</dbReference>
<accession>A0A2P5TIH0</accession>
<dbReference type="InterPro" id="IPR043129">
    <property type="entry name" value="ATPase_NBD"/>
</dbReference>